<dbReference type="InterPro" id="IPR011249">
    <property type="entry name" value="Metalloenz_LuxS/M16"/>
</dbReference>
<reference evidence="4 5" key="1">
    <citation type="submission" date="2019-07" db="EMBL/GenBank/DDBJ databases">
        <title>Genomic Encyclopedia of Archaeal and Bacterial Type Strains, Phase II (KMG-II): from individual species to whole genera.</title>
        <authorList>
            <person name="Goeker M."/>
        </authorList>
    </citation>
    <scope>NUCLEOTIDE SEQUENCE [LARGE SCALE GENOMIC DNA]</scope>
    <source>
        <strain evidence="4 5">ATCC BAA-1854</strain>
    </source>
</reference>
<name>A0A562UEY4_9SPHI</name>
<comment type="similarity">
    <text evidence="1">Belongs to the peptidase M16 family.</text>
</comment>
<keyword evidence="5" id="KW-1185">Reference proteome</keyword>
<dbReference type="Pfam" id="PF00675">
    <property type="entry name" value="Peptidase_M16"/>
    <property type="match status" value="1"/>
</dbReference>
<evidence type="ECO:0000313" key="4">
    <source>
        <dbReference type="EMBL" id="TWJ04352.1"/>
    </source>
</evidence>
<dbReference type="PANTHER" id="PTHR11851">
    <property type="entry name" value="METALLOPROTEASE"/>
    <property type="match status" value="1"/>
</dbReference>
<evidence type="ECO:0000313" key="5">
    <source>
        <dbReference type="Proteomes" id="UP000317010"/>
    </source>
</evidence>
<evidence type="ECO:0000259" key="2">
    <source>
        <dbReference type="Pfam" id="PF00675"/>
    </source>
</evidence>
<dbReference type="AlphaFoldDB" id="A0A562UEY4"/>
<organism evidence="4 5">
    <name type="scientific">Mucilaginibacter frigoritolerans</name>
    <dbReference type="NCBI Taxonomy" id="652788"/>
    <lineage>
        <taxon>Bacteria</taxon>
        <taxon>Pseudomonadati</taxon>
        <taxon>Bacteroidota</taxon>
        <taxon>Sphingobacteriia</taxon>
        <taxon>Sphingobacteriales</taxon>
        <taxon>Sphingobacteriaceae</taxon>
        <taxon>Mucilaginibacter</taxon>
    </lineage>
</organism>
<comment type="caution">
    <text evidence="4">The sequence shown here is derived from an EMBL/GenBank/DDBJ whole genome shotgun (WGS) entry which is preliminary data.</text>
</comment>
<dbReference type="EMBL" id="VLLI01000001">
    <property type="protein sequence ID" value="TWJ04352.1"/>
    <property type="molecule type" value="Genomic_DNA"/>
</dbReference>
<feature type="domain" description="Peptidase M16 N-terminal" evidence="2">
    <location>
        <begin position="39"/>
        <end position="161"/>
    </location>
</feature>
<dbReference type="InterPro" id="IPR011765">
    <property type="entry name" value="Pept_M16_N"/>
</dbReference>
<evidence type="ECO:0000256" key="1">
    <source>
        <dbReference type="ARBA" id="ARBA00007261"/>
    </source>
</evidence>
<sequence>MAKKIYLFIILLFPLFLKAQNKLPNNIFLHKLPNGLDVLVVEDNSVPLATITMTFKTGGFIESEKFAGLTGIYQEMLLKGNKDYSNEQDLHYHAGALGILNMDYQTTEEYSKNYFTLPKSNLQAGLKFMNSMIRFAKFSSDEFVKEKEANDNQLKQKESYPAFALTVAMIHHLWGNLYNRKLGIGNHQNIQHATLALMDSIRNKYYYPNNAILIIGGDVAHEAVFKSVENIYGDWKASSFDPFKKWPIPEFAPLAKTDYFIVESPLATVPLIRVDWHGPDTRNDISSTYCADVFSYIVNQKSSKLNNALVQSGLALATNLGYLTLKYVGPINLTINPYPSKVKECVEELKKQIDLMGEDDYITDEQIETAKRMLEITKTREEEITSVYVNSLSFWWASASLNYFATYNENLKKVTRADLKKYINKYIRNKPYCAGLLINPELNEQINATSFFTPNN</sequence>
<feature type="domain" description="Peptidase M16 C-terminal" evidence="3">
    <location>
        <begin position="200"/>
        <end position="374"/>
    </location>
</feature>
<protein>
    <submittedName>
        <fullName evidence="4">Putative Zn-dependent peptidase</fullName>
    </submittedName>
</protein>
<dbReference type="GO" id="GO:0046872">
    <property type="term" value="F:metal ion binding"/>
    <property type="evidence" value="ECO:0007669"/>
    <property type="project" value="InterPro"/>
</dbReference>
<dbReference type="OrthoDB" id="9811314at2"/>
<accession>A0A562UEY4</accession>
<dbReference type="InterPro" id="IPR050361">
    <property type="entry name" value="MPP/UQCRC_Complex"/>
</dbReference>
<dbReference type="SUPFAM" id="SSF63411">
    <property type="entry name" value="LuxS/MPP-like metallohydrolase"/>
    <property type="match status" value="2"/>
</dbReference>
<dbReference type="Gene3D" id="3.30.830.10">
    <property type="entry name" value="Metalloenzyme, LuxS/M16 peptidase-like"/>
    <property type="match status" value="2"/>
</dbReference>
<dbReference type="PANTHER" id="PTHR11851:SF49">
    <property type="entry name" value="MITOCHONDRIAL-PROCESSING PEPTIDASE SUBUNIT ALPHA"/>
    <property type="match status" value="1"/>
</dbReference>
<evidence type="ECO:0000259" key="3">
    <source>
        <dbReference type="Pfam" id="PF05193"/>
    </source>
</evidence>
<proteinExistence type="inferred from homology"/>
<dbReference type="InterPro" id="IPR007863">
    <property type="entry name" value="Peptidase_M16_C"/>
</dbReference>
<gene>
    <name evidence="4" type="ORF">JN11_00060</name>
</gene>
<dbReference type="Pfam" id="PF05193">
    <property type="entry name" value="Peptidase_M16_C"/>
    <property type="match status" value="1"/>
</dbReference>
<dbReference type="Proteomes" id="UP000317010">
    <property type="component" value="Unassembled WGS sequence"/>
</dbReference>
<dbReference type="RefSeq" id="WP_144908507.1">
    <property type="nucleotide sequence ID" value="NZ_VLLI01000001.1"/>
</dbReference>